<dbReference type="EMBL" id="CP032125">
    <property type="protein sequence ID" value="AXX98655.1"/>
    <property type="molecule type" value="Genomic_DNA"/>
</dbReference>
<dbReference type="Proteomes" id="UP000261704">
    <property type="component" value="Chromosome"/>
</dbReference>
<dbReference type="OrthoDB" id="7360866at2"/>
<organism evidence="2 3">
    <name type="scientific">Profundibacter amoris</name>
    <dbReference type="NCBI Taxonomy" id="2171755"/>
    <lineage>
        <taxon>Bacteria</taxon>
        <taxon>Pseudomonadati</taxon>
        <taxon>Pseudomonadota</taxon>
        <taxon>Alphaproteobacteria</taxon>
        <taxon>Rhodobacterales</taxon>
        <taxon>Paracoccaceae</taxon>
        <taxon>Profundibacter</taxon>
    </lineage>
</organism>
<evidence type="ECO:0000259" key="1">
    <source>
        <dbReference type="Pfam" id="PF19889"/>
    </source>
</evidence>
<reference evidence="2 3" key="1">
    <citation type="submission" date="2018-09" db="EMBL/GenBank/DDBJ databases">
        <title>Profundibacter amoris BAR1 gen. nov., sp. nov., a new member of the Roseobacter clade isolated at Lokis Castle Vent Field on the Arctic Mid-Oceanic Ridge.</title>
        <authorList>
            <person name="Le Moine Bauer S."/>
            <person name="Sjoeberg A.G."/>
            <person name="L'Haridon S."/>
            <person name="Stokke R."/>
            <person name="Roalkvam I."/>
            <person name="Steen I.H."/>
            <person name="Dahle H."/>
        </authorList>
    </citation>
    <scope>NUCLEOTIDE SEQUENCE [LARGE SCALE GENOMIC DNA]</scope>
    <source>
        <strain evidence="2 3">BAR1</strain>
    </source>
</reference>
<name>A0A347UIH7_9RHOB</name>
<accession>A0A347UIH7</accession>
<keyword evidence="3" id="KW-1185">Reference proteome</keyword>
<proteinExistence type="predicted"/>
<dbReference type="AlphaFoldDB" id="A0A347UIH7"/>
<feature type="domain" description="DUF6362" evidence="1">
    <location>
        <begin position="21"/>
        <end position="117"/>
    </location>
</feature>
<gene>
    <name evidence="2" type="ORF">BAR1_12410</name>
</gene>
<dbReference type="InterPro" id="IPR045942">
    <property type="entry name" value="DUF6362"/>
</dbReference>
<protein>
    <recommendedName>
        <fullName evidence="1">DUF6362 domain-containing protein</fullName>
    </recommendedName>
</protein>
<evidence type="ECO:0000313" key="2">
    <source>
        <dbReference type="EMBL" id="AXX98655.1"/>
    </source>
</evidence>
<sequence length="146" mass="17312">MNDWTMTRVQDRLELAAGVFRQMPDVKPQGYFNAWPDYLHSFADQVGQEPKMRQPRPSPRMISQADEAMLWLHWLEAEDAKLLWLRANGKPWKPICWQFGLSRTAATRRWHYGLAVIVWRLNGRKPPLRRSMDFVIKRARTGPRVR</sequence>
<evidence type="ECO:0000313" key="3">
    <source>
        <dbReference type="Proteomes" id="UP000261704"/>
    </source>
</evidence>
<dbReference type="Pfam" id="PF19889">
    <property type="entry name" value="DUF6362"/>
    <property type="match status" value="1"/>
</dbReference>
<dbReference type="RefSeq" id="WP_118943310.1">
    <property type="nucleotide sequence ID" value="NZ_CP032125.1"/>
</dbReference>
<dbReference type="KEGG" id="pamo:BAR1_12410"/>